<name>A0A919FV94_9ACTN</name>
<dbReference type="SUPFAM" id="SSF103473">
    <property type="entry name" value="MFS general substrate transporter"/>
    <property type="match status" value="1"/>
</dbReference>
<keyword evidence="3 7" id="KW-0812">Transmembrane</keyword>
<feature type="region of interest" description="Disordered" evidence="6">
    <location>
        <begin position="384"/>
        <end position="413"/>
    </location>
</feature>
<evidence type="ECO:0000256" key="6">
    <source>
        <dbReference type="SAM" id="MobiDB-lite"/>
    </source>
</evidence>
<dbReference type="Gene3D" id="1.20.1250.20">
    <property type="entry name" value="MFS general substrate transporter like domains"/>
    <property type="match status" value="1"/>
</dbReference>
<comment type="subcellular location">
    <subcellularLocation>
        <location evidence="1">Cell membrane</location>
        <topology evidence="1">Multi-pass membrane protein</topology>
    </subcellularLocation>
</comment>
<feature type="transmembrane region" description="Helical" evidence="7">
    <location>
        <begin position="145"/>
        <end position="163"/>
    </location>
</feature>
<reference evidence="8" key="2">
    <citation type="submission" date="2020-09" db="EMBL/GenBank/DDBJ databases">
        <authorList>
            <person name="Sun Q."/>
            <person name="Ohkuma M."/>
        </authorList>
    </citation>
    <scope>NUCLEOTIDE SEQUENCE</scope>
    <source>
        <strain evidence="8">JCM 5069</strain>
    </source>
</reference>
<keyword evidence="2" id="KW-1003">Cell membrane</keyword>
<evidence type="ECO:0000256" key="1">
    <source>
        <dbReference type="ARBA" id="ARBA00004651"/>
    </source>
</evidence>
<feature type="transmembrane region" description="Helical" evidence="7">
    <location>
        <begin position="101"/>
        <end position="124"/>
    </location>
</feature>
<comment type="caution">
    <text evidence="8">The sequence shown here is derived from an EMBL/GenBank/DDBJ whole genome shotgun (WGS) entry which is preliminary data.</text>
</comment>
<feature type="transmembrane region" description="Helical" evidence="7">
    <location>
        <begin position="77"/>
        <end position="95"/>
    </location>
</feature>
<feature type="transmembrane region" description="Helical" evidence="7">
    <location>
        <begin position="16"/>
        <end position="40"/>
    </location>
</feature>
<protein>
    <submittedName>
        <fullName evidence="8">Membrane protein</fullName>
    </submittedName>
</protein>
<organism evidence="8 9">
    <name type="scientific">Streptomyces sulfonofaciens</name>
    <dbReference type="NCBI Taxonomy" id="68272"/>
    <lineage>
        <taxon>Bacteria</taxon>
        <taxon>Bacillati</taxon>
        <taxon>Actinomycetota</taxon>
        <taxon>Actinomycetes</taxon>
        <taxon>Kitasatosporales</taxon>
        <taxon>Streptomycetaceae</taxon>
        <taxon>Streptomyces</taxon>
    </lineage>
</organism>
<keyword evidence="5 7" id="KW-0472">Membrane</keyword>
<reference evidence="8" key="1">
    <citation type="journal article" date="2014" name="Int. J. Syst. Evol. Microbiol.">
        <title>Complete genome sequence of Corynebacterium casei LMG S-19264T (=DSM 44701T), isolated from a smear-ripened cheese.</title>
        <authorList>
            <consortium name="US DOE Joint Genome Institute (JGI-PGF)"/>
            <person name="Walter F."/>
            <person name="Albersmeier A."/>
            <person name="Kalinowski J."/>
            <person name="Ruckert C."/>
        </authorList>
    </citation>
    <scope>NUCLEOTIDE SEQUENCE</scope>
    <source>
        <strain evidence="8">JCM 5069</strain>
    </source>
</reference>
<dbReference type="GO" id="GO:0005886">
    <property type="term" value="C:plasma membrane"/>
    <property type="evidence" value="ECO:0007669"/>
    <property type="project" value="UniProtKB-SubCell"/>
</dbReference>
<dbReference type="InterPro" id="IPR011701">
    <property type="entry name" value="MFS"/>
</dbReference>
<evidence type="ECO:0000256" key="3">
    <source>
        <dbReference type="ARBA" id="ARBA00022692"/>
    </source>
</evidence>
<keyword evidence="4 7" id="KW-1133">Transmembrane helix</keyword>
<dbReference type="RefSeq" id="WP_189929766.1">
    <property type="nucleotide sequence ID" value="NZ_BNCD01000002.1"/>
</dbReference>
<evidence type="ECO:0000313" key="9">
    <source>
        <dbReference type="Proteomes" id="UP000603708"/>
    </source>
</evidence>
<dbReference type="PANTHER" id="PTHR23513:SF11">
    <property type="entry name" value="STAPHYLOFERRIN A TRANSPORTER"/>
    <property type="match status" value="1"/>
</dbReference>
<dbReference type="AlphaFoldDB" id="A0A919FV94"/>
<dbReference type="Pfam" id="PF07690">
    <property type="entry name" value="MFS_1"/>
    <property type="match status" value="1"/>
</dbReference>
<evidence type="ECO:0000256" key="4">
    <source>
        <dbReference type="ARBA" id="ARBA00022989"/>
    </source>
</evidence>
<evidence type="ECO:0000313" key="8">
    <source>
        <dbReference type="EMBL" id="GHH73252.1"/>
    </source>
</evidence>
<sequence>MRTYGDLFRVPEFRSLFLSVSAQVAAQTVSGLALGTLVYGATGSPLLSALSMFGSSFAQVAGALTLLSAADRLPPRAALTGIAVVFAVGTAALAVPGLPVWGLLCLVPGLGLVASVGGGVRYGLLSEVLPREGFLLGRSALNMSAGVMQVSGYGLGGALAVALSARATLLAAAVLYLAGACAARFGLERRPARATGRPSVGETWRTDRRLWSSAPLRCLYLTLWVPNGLIVGCESLFVAYAPHHAGLLFAAASCGMLVGDTVAGRFVPRRLRHRLGVPLRLLLAAPYLLFVLPLPLSAAVAAVAVASTGFAASLLLQERLMELTPDGVGGQALGLQSSGLLFLQGVGAALAGAVAQRTSPGTGMVVMAAASIAVTLVLAPGLRPERTGRRGRRGGGHTAVDVPRPGDGAAADR</sequence>
<keyword evidence="9" id="KW-1185">Reference proteome</keyword>
<accession>A0A919FV94</accession>
<dbReference type="PANTHER" id="PTHR23513">
    <property type="entry name" value="INTEGRAL MEMBRANE EFFLUX PROTEIN-RELATED"/>
    <property type="match status" value="1"/>
</dbReference>
<evidence type="ECO:0000256" key="7">
    <source>
        <dbReference type="SAM" id="Phobius"/>
    </source>
</evidence>
<feature type="transmembrane region" description="Helical" evidence="7">
    <location>
        <begin position="218"/>
        <end position="239"/>
    </location>
</feature>
<dbReference type="Proteomes" id="UP000603708">
    <property type="component" value="Unassembled WGS sequence"/>
</dbReference>
<proteinExistence type="predicted"/>
<feature type="transmembrane region" description="Helical" evidence="7">
    <location>
        <begin position="169"/>
        <end position="187"/>
    </location>
</feature>
<feature type="transmembrane region" description="Helical" evidence="7">
    <location>
        <begin position="361"/>
        <end position="382"/>
    </location>
</feature>
<gene>
    <name evidence="8" type="ORF">GCM10018793_11650</name>
</gene>
<dbReference type="InterPro" id="IPR036259">
    <property type="entry name" value="MFS_trans_sf"/>
</dbReference>
<evidence type="ECO:0000256" key="2">
    <source>
        <dbReference type="ARBA" id="ARBA00022475"/>
    </source>
</evidence>
<dbReference type="EMBL" id="BNCD01000002">
    <property type="protein sequence ID" value="GHH73252.1"/>
    <property type="molecule type" value="Genomic_DNA"/>
</dbReference>
<feature type="transmembrane region" description="Helical" evidence="7">
    <location>
        <begin position="275"/>
        <end position="292"/>
    </location>
</feature>
<feature type="transmembrane region" description="Helical" evidence="7">
    <location>
        <begin position="46"/>
        <end position="70"/>
    </location>
</feature>
<feature type="transmembrane region" description="Helical" evidence="7">
    <location>
        <begin position="245"/>
        <end position="263"/>
    </location>
</feature>
<evidence type="ECO:0000256" key="5">
    <source>
        <dbReference type="ARBA" id="ARBA00023136"/>
    </source>
</evidence>
<dbReference type="GO" id="GO:0022857">
    <property type="term" value="F:transmembrane transporter activity"/>
    <property type="evidence" value="ECO:0007669"/>
    <property type="project" value="InterPro"/>
</dbReference>